<dbReference type="Gene3D" id="3.40.190.150">
    <property type="entry name" value="Bordetella uptake gene, domain 1"/>
    <property type="match status" value="1"/>
</dbReference>
<dbReference type="RefSeq" id="WP_168053920.1">
    <property type="nucleotide sequence ID" value="NZ_JAATJR010000007.1"/>
</dbReference>
<name>A0ABX1F6T6_9PROT</name>
<dbReference type="PANTHER" id="PTHR42928:SF5">
    <property type="entry name" value="BLR1237 PROTEIN"/>
    <property type="match status" value="1"/>
</dbReference>
<sequence length="317" mass="34014">MPKRRSLLAASLALPALVSRAHAQDRPAQLMVGFTPGGNIDLAARMAAPFFEKYLGHQVIVVNKPGAGGMIMLNELAAAAPDGRTAALVSFPALVTALYDNTPRYTVDSFAYVGLLTDEPYTIFVGPNSPYRSLADLVAAARAQPETITMAGAGVGSAPHLALMQLERAAGVRFTWVPTPGAGQAMQLVQGGHVAGSISTVSLTVRAHIQGTLRVLALMSESRWDRAPNLPTTAESGWKLEAGSARGFALPAATPAPILQRWEEAVRRTAQDPEFKAMTDRDYLILRYMDRATMAAFVQRENAAYGAIWRSTPWKQS</sequence>
<protein>
    <submittedName>
        <fullName evidence="3">Tripartite tricarboxylate transporter substrate binding protein</fullName>
    </submittedName>
</protein>
<comment type="similarity">
    <text evidence="1">Belongs to the UPF0065 (bug) family.</text>
</comment>
<evidence type="ECO:0000256" key="2">
    <source>
        <dbReference type="SAM" id="SignalP"/>
    </source>
</evidence>
<keyword evidence="2" id="KW-0732">Signal</keyword>
<feature type="signal peptide" evidence="2">
    <location>
        <begin position="1"/>
        <end position="23"/>
    </location>
</feature>
<evidence type="ECO:0000313" key="3">
    <source>
        <dbReference type="EMBL" id="NKE48023.1"/>
    </source>
</evidence>
<accession>A0ABX1F6T6</accession>
<dbReference type="CDD" id="cd07012">
    <property type="entry name" value="PBP2_Bug_TTT"/>
    <property type="match status" value="1"/>
</dbReference>
<proteinExistence type="inferred from homology"/>
<organism evidence="3 4">
    <name type="scientific">Falsiroseomonas frigidaquae</name>
    <dbReference type="NCBI Taxonomy" id="487318"/>
    <lineage>
        <taxon>Bacteria</taxon>
        <taxon>Pseudomonadati</taxon>
        <taxon>Pseudomonadota</taxon>
        <taxon>Alphaproteobacteria</taxon>
        <taxon>Acetobacterales</taxon>
        <taxon>Roseomonadaceae</taxon>
        <taxon>Falsiroseomonas</taxon>
    </lineage>
</organism>
<dbReference type="Proteomes" id="UP000765160">
    <property type="component" value="Unassembled WGS sequence"/>
</dbReference>
<keyword evidence="4" id="KW-1185">Reference proteome</keyword>
<reference evidence="3 4" key="1">
    <citation type="submission" date="2020-03" db="EMBL/GenBank/DDBJ databases">
        <title>Roseomonas selenitidurans sp. nov. isolated from soil.</title>
        <authorList>
            <person name="Liu H."/>
        </authorList>
    </citation>
    <scope>NUCLEOTIDE SEQUENCE [LARGE SCALE GENOMIC DNA]</scope>
    <source>
        <strain evidence="3 4">JCM 15073</strain>
    </source>
</reference>
<evidence type="ECO:0000313" key="4">
    <source>
        <dbReference type="Proteomes" id="UP000765160"/>
    </source>
</evidence>
<feature type="chain" id="PRO_5047544126" evidence="2">
    <location>
        <begin position="24"/>
        <end position="317"/>
    </location>
</feature>
<dbReference type="InterPro" id="IPR005064">
    <property type="entry name" value="BUG"/>
</dbReference>
<dbReference type="SUPFAM" id="SSF53850">
    <property type="entry name" value="Periplasmic binding protein-like II"/>
    <property type="match status" value="1"/>
</dbReference>
<dbReference type="PIRSF" id="PIRSF017082">
    <property type="entry name" value="YflP"/>
    <property type="match status" value="1"/>
</dbReference>
<dbReference type="PANTHER" id="PTHR42928">
    <property type="entry name" value="TRICARBOXYLATE-BINDING PROTEIN"/>
    <property type="match status" value="1"/>
</dbReference>
<gene>
    <name evidence="3" type="ORF">HB662_24815</name>
</gene>
<dbReference type="InterPro" id="IPR042100">
    <property type="entry name" value="Bug_dom1"/>
</dbReference>
<comment type="caution">
    <text evidence="3">The sequence shown here is derived from an EMBL/GenBank/DDBJ whole genome shotgun (WGS) entry which is preliminary data.</text>
</comment>
<dbReference type="Pfam" id="PF03401">
    <property type="entry name" value="TctC"/>
    <property type="match status" value="1"/>
</dbReference>
<evidence type="ECO:0000256" key="1">
    <source>
        <dbReference type="ARBA" id="ARBA00006987"/>
    </source>
</evidence>
<dbReference type="Gene3D" id="3.40.190.10">
    <property type="entry name" value="Periplasmic binding protein-like II"/>
    <property type="match status" value="1"/>
</dbReference>
<dbReference type="EMBL" id="JAAVTX010000007">
    <property type="protein sequence ID" value="NKE48023.1"/>
    <property type="molecule type" value="Genomic_DNA"/>
</dbReference>